<reference evidence="2 3" key="1">
    <citation type="submission" date="2014-09" db="EMBL/GenBank/DDBJ databases">
        <authorList>
            <person name="Magalhaes I.L.F."/>
            <person name="Oliveira U."/>
            <person name="Santos F.R."/>
            <person name="Vidigal T.H.D.A."/>
            <person name="Brescovit A.D."/>
            <person name="Santos A.J."/>
        </authorList>
    </citation>
    <scope>NUCLEOTIDE SEQUENCE [LARGE SCALE GENOMIC DNA]</scope>
</reference>
<feature type="region of interest" description="Disordered" evidence="1">
    <location>
        <begin position="1"/>
        <end position="21"/>
    </location>
</feature>
<evidence type="ECO:0000313" key="2">
    <source>
        <dbReference type="EMBL" id="CEH13841.1"/>
    </source>
</evidence>
<organism evidence="2 3">
    <name type="scientific">Ceraceosorus bombacis</name>
    <dbReference type="NCBI Taxonomy" id="401625"/>
    <lineage>
        <taxon>Eukaryota</taxon>
        <taxon>Fungi</taxon>
        <taxon>Dikarya</taxon>
        <taxon>Basidiomycota</taxon>
        <taxon>Ustilaginomycotina</taxon>
        <taxon>Exobasidiomycetes</taxon>
        <taxon>Ceraceosorales</taxon>
        <taxon>Ceraceosoraceae</taxon>
        <taxon>Ceraceosorus</taxon>
    </lineage>
</organism>
<feature type="compositionally biased region" description="Basic residues" evidence="1">
    <location>
        <begin position="145"/>
        <end position="154"/>
    </location>
</feature>
<dbReference type="Proteomes" id="UP000054845">
    <property type="component" value="Unassembled WGS sequence"/>
</dbReference>
<dbReference type="EMBL" id="CCYA01000232">
    <property type="protein sequence ID" value="CEH13841.1"/>
    <property type="molecule type" value="Genomic_DNA"/>
</dbReference>
<accession>A0A0P1BCM2</accession>
<name>A0A0P1BCM2_9BASI</name>
<sequence length="154" mass="16273">MTNKRSITPPGSSSSASESTLSLATVVTSSTESGSSLSYVKQSLQPNDASSTFSQEESAWDKASIFSASSRQHILTQPHLTSRPHAPSGMVAAQASSLARTGTQPLAYDEDVAAFLRRHGAGGAMSYEGANFKFKPANAQEKKGAKEKHGRGRR</sequence>
<keyword evidence="3" id="KW-1185">Reference proteome</keyword>
<feature type="compositionally biased region" description="Polar residues" evidence="1">
    <location>
        <begin position="1"/>
        <end position="11"/>
    </location>
</feature>
<proteinExistence type="predicted"/>
<protein>
    <submittedName>
        <fullName evidence="2">Uncharacterized protein</fullName>
    </submittedName>
</protein>
<feature type="compositionally biased region" description="Low complexity" evidence="1">
    <location>
        <begin position="12"/>
        <end position="21"/>
    </location>
</feature>
<evidence type="ECO:0000313" key="3">
    <source>
        <dbReference type="Proteomes" id="UP000054845"/>
    </source>
</evidence>
<feature type="region of interest" description="Disordered" evidence="1">
    <location>
        <begin position="135"/>
        <end position="154"/>
    </location>
</feature>
<evidence type="ECO:0000256" key="1">
    <source>
        <dbReference type="SAM" id="MobiDB-lite"/>
    </source>
</evidence>
<dbReference type="AlphaFoldDB" id="A0A0P1BCM2"/>